<keyword evidence="3" id="KW-1185">Reference proteome</keyword>
<feature type="region of interest" description="Disordered" evidence="1">
    <location>
        <begin position="1"/>
        <end position="167"/>
    </location>
</feature>
<reference evidence="2" key="1">
    <citation type="journal article" date="2022" name="bioRxiv">
        <title>Sequencing and chromosome-scale assembly of the giantPleurodeles waltlgenome.</title>
        <authorList>
            <person name="Brown T."/>
            <person name="Elewa A."/>
            <person name="Iarovenko S."/>
            <person name="Subramanian E."/>
            <person name="Araus A.J."/>
            <person name="Petzold A."/>
            <person name="Susuki M."/>
            <person name="Suzuki K.-i.T."/>
            <person name="Hayashi T."/>
            <person name="Toyoda A."/>
            <person name="Oliveira C."/>
            <person name="Osipova E."/>
            <person name="Leigh N.D."/>
            <person name="Simon A."/>
            <person name="Yun M.H."/>
        </authorList>
    </citation>
    <scope>NUCLEOTIDE SEQUENCE</scope>
    <source>
        <strain evidence="2">20211129_DDA</strain>
        <tissue evidence="2">Liver</tissue>
    </source>
</reference>
<comment type="caution">
    <text evidence="2">The sequence shown here is derived from an EMBL/GenBank/DDBJ whole genome shotgun (WGS) entry which is preliminary data.</text>
</comment>
<feature type="compositionally biased region" description="Basic and acidic residues" evidence="1">
    <location>
        <begin position="28"/>
        <end position="42"/>
    </location>
</feature>
<gene>
    <name evidence="2" type="ORF">NDU88_006940</name>
</gene>
<evidence type="ECO:0000313" key="3">
    <source>
        <dbReference type="Proteomes" id="UP001066276"/>
    </source>
</evidence>
<dbReference type="AlphaFoldDB" id="A0AAV7VRB0"/>
<name>A0AAV7VRB0_PLEWA</name>
<dbReference type="EMBL" id="JANPWB010000003">
    <property type="protein sequence ID" value="KAJ1203146.1"/>
    <property type="molecule type" value="Genomic_DNA"/>
</dbReference>
<organism evidence="2 3">
    <name type="scientific">Pleurodeles waltl</name>
    <name type="common">Iberian ribbed newt</name>
    <dbReference type="NCBI Taxonomy" id="8319"/>
    <lineage>
        <taxon>Eukaryota</taxon>
        <taxon>Metazoa</taxon>
        <taxon>Chordata</taxon>
        <taxon>Craniata</taxon>
        <taxon>Vertebrata</taxon>
        <taxon>Euteleostomi</taxon>
        <taxon>Amphibia</taxon>
        <taxon>Batrachia</taxon>
        <taxon>Caudata</taxon>
        <taxon>Salamandroidea</taxon>
        <taxon>Salamandridae</taxon>
        <taxon>Pleurodelinae</taxon>
        <taxon>Pleurodeles</taxon>
    </lineage>
</organism>
<accession>A0AAV7VRB0</accession>
<evidence type="ECO:0000256" key="1">
    <source>
        <dbReference type="SAM" id="MobiDB-lite"/>
    </source>
</evidence>
<evidence type="ECO:0000313" key="2">
    <source>
        <dbReference type="EMBL" id="KAJ1203146.1"/>
    </source>
</evidence>
<protein>
    <submittedName>
        <fullName evidence="2">Uncharacterized protein</fullName>
    </submittedName>
</protein>
<proteinExistence type="predicted"/>
<dbReference type="Proteomes" id="UP001066276">
    <property type="component" value="Chromosome 2_1"/>
</dbReference>
<sequence>MYSYKPPSRRSAKGDVRSGCGAPVRSRGSPDRGDQYDDEGRPKQRRCAHSLSAPAERSCRAGGAPGPSSAVFMRSPLEGTSDGGDPQLMPEERTKRPAVSGPAKEHSPWWPPGASGLSPAARGPRGINHWSAPRRGRAGLSGALPWWGPRAGRSTRLNTVHKKSGDR</sequence>